<dbReference type="OrthoDB" id="5917861at2759"/>
<evidence type="ECO:0000313" key="3">
    <source>
        <dbReference type="Proteomes" id="UP000054776"/>
    </source>
</evidence>
<dbReference type="Proteomes" id="UP000054776">
    <property type="component" value="Unassembled WGS sequence"/>
</dbReference>
<feature type="compositionally biased region" description="Polar residues" evidence="1">
    <location>
        <begin position="193"/>
        <end position="206"/>
    </location>
</feature>
<dbReference type="EMBL" id="JYDH01000018">
    <property type="protein sequence ID" value="KRY39514.1"/>
    <property type="molecule type" value="Genomic_DNA"/>
</dbReference>
<feature type="region of interest" description="Disordered" evidence="1">
    <location>
        <begin position="187"/>
        <end position="211"/>
    </location>
</feature>
<evidence type="ECO:0000313" key="2">
    <source>
        <dbReference type="EMBL" id="KRY39514.1"/>
    </source>
</evidence>
<feature type="compositionally biased region" description="Low complexity" evidence="1">
    <location>
        <begin position="478"/>
        <end position="488"/>
    </location>
</feature>
<comment type="caution">
    <text evidence="2">The sequence shown here is derived from an EMBL/GenBank/DDBJ whole genome shotgun (WGS) entry which is preliminary data.</text>
</comment>
<accession>A0A0V1BRG2</accession>
<sequence length="612" mass="68016">MVSSLKPGTVDVHTTVGHEIIQSPETRPDIISSTYCLPVMSLPPSQRSNVNAKSAHQEFNMYMEDLRRRSKKKELEYHRMLVTQSADNARLERRQRQIRQMCEQYFEMKAKKAERSGDVDAAKAFRQPNRQLISPAETAQLLSTDCPSDSKDFIIPPIYNVSGKCWLKVKYVLCTVHGKDMACLFNNKRRKPSNQPGSSSEISNGGATDLVTPAGASAENATVKPNQPIANESEIKYDLSDLNLASSFVSDLNLPADVIEDVCQSFPGDFDSILTADFLNDDDYSFAGINCQDLNQPKALDNTGVTDGGTTGGVFQQQNAYNDGNNILKKDAVNSSTRLNSAPCQPAMVRYPYHGNSSNSYEYNPPTVRAPFFLPNDPAFFDHAPPNVSYVPSPEKHPPPPPSMINSGQTTSHHPMVMGNNISLPMNMQQLVRPGALPMSTGVVGGAAHYEDEYLPPQTPIPHHVAHHHHHHHHHLHQQQPQPQQQQQQHHHHHHQMGTDFRQNAMPMGARYSSVVDPYAHCCASSSQMQPMPQMGGAPPPNPVGMPMQATQYGGSYPTALSGQMNAAMFSGPYQQPVVRNPNMGYPVHQQVQYDSYRQPRDVGARFYQMYR</sequence>
<dbReference type="AlphaFoldDB" id="A0A0V1BRG2"/>
<dbReference type="InParanoid" id="A0A0V1BRG2"/>
<reference evidence="2 3" key="1">
    <citation type="submission" date="2015-01" db="EMBL/GenBank/DDBJ databases">
        <title>Evolution of Trichinella species and genotypes.</title>
        <authorList>
            <person name="Korhonen P.K."/>
            <person name="Edoardo P."/>
            <person name="Giuseppe L.R."/>
            <person name="Gasser R.B."/>
        </authorList>
    </citation>
    <scope>NUCLEOTIDE SEQUENCE [LARGE SCALE GENOMIC DNA]</scope>
    <source>
        <strain evidence="2">ISS3</strain>
    </source>
</reference>
<evidence type="ECO:0000256" key="1">
    <source>
        <dbReference type="SAM" id="MobiDB-lite"/>
    </source>
</evidence>
<protein>
    <submittedName>
        <fullName evidence="2">Uncharacterized protein</fullName>
    </submittedName>
</protein>
<feature type="region of interest" description="Disordered" evidence="1">
    <location>
        <begin position="454"/>
        <end position="499"/>
    </location>
</feature>
<name>A0A0V1BRG2_TRISP</name>
<organism evidence="2 3">
    <name type="scientific">Trichinella spiralis</name>
    <name type="common">Trichina worm</name>
    <dbReference type="NCBI Taxonomy" id="6334"/>
    <lineage>
        <taxon>Eukaryota</taxon>
        <taxon>Metazoa</taxon>
        <taxon>Ecdysozoa</taxon>
        <taxon>Nematoda</taxon>
        <taxon>Enoplea</taxon>
        <taxon>Dorylaimia</taxon>
        <taxon>Trichinellida</taxon>
        <taxon>Trichinellidae</taxon>
        <taxon>Trichinella</taxon>
    </lineage>
</organism>
<proteinExistence type="predicted"/>
<keyword evidence="3" id="KW-1185">Reference proteome</keyword>
<feature type="compositionally biased region" description="Basic residues" evidence="1">
    <location>
        <begin position="464"/>
        <end position="477"/>
    </location>
</feature>
<gene>
    <name evidence="2" type="ORF">T01_12173</name>
</gene>